<dbReference type="InterPro" id="IPR045262">
    <property type="entry name" value="STP/PLT_plant"/>
</dbReference>
<feature type="transmembrane region" description="Helical" evidence="10">
    <location>
        <begin position="292"/>
        <end position="312"/>
    </location>
</feature>
<evidence type="ECO:0000256" key="1">
    <source>
        <dbReference type="ARBA" id="ARBA00004141"/>
    </source>
</evidence>
<evidence type="ECO:0000259" key="11">
    <source>
        <dbReference type="PROSITE" id="PS50850"/>
    </source>
</evidence>
<dbReference type="GO" id="GO:0015293">
    <property type="term" value="F:symporter activity"/>
    <property type="evidence" value="ECO:0007669"/>
    <property type="project" value="UniProtKB-KW"/>
</dbReference>
<name>A0A835BN64_9POAL</name>
<dbReference type="CDD" id="cd17361">
    <property type="entry name" value="MFS_STP"/>
    <property type="match status" value="1"/>
</dbReference>
<evidence type="ECO:0000256" key="10">
    <source>
        <dbReference type="SAM" id="Phobius"/>
    </source>
</evidence>
<feature type="transmembrane region" description="Helical" evidence="10">
    <location>
        <begin position="263"/>
        <end position="285"/>
    </location>
</feature>
<evidence type="ECO:0000256" key="7">
    <source>
        <dbReference type="ARBA" id="ARBA00022989"/>
    </source>
</evidence>
<dbReference type="GO" id="GO:0015145">
    <property type="term" value="F:monosaccharide transmembrane transporter activity"/>
    <property type="evidence" value="ECO:0007669"/>
    <property type="project" value="InterPro"/>
</dbReference>
<evidence type="ECO:0000256" key="9">
    <source>
        <dbReference type="RuleBase" id="RU003346"/>
    </source>
</evidence>
<dbReference type="EMBL" id="JACEFO010001778">
    <property type="protein sequence ID" value="KAF8703312.1"/>
    <property type="molecule type" value="Genomic_DNA"/>
</dbReference>
<keyword evidence="6" id="KW-0769">Symport</keyword>
<dbReference type="Proteomes" id="UP000636709">
    <property type="component" value="Unassembled WGS sequence"/>
</dbReference>
<evidence type="ECO:0000256" key="5">
    <source>
        <dbReference type="ARBA" id="ARBA00022692"/>
    </source>
</evidence>
<sequence length="451" mass="48189">MAGGGFAVADGPSVDYGGRVTFSVVVTCLMAASGGLIFGYDIGISGGVTAMESFLSAFFPGVLRRMAAARRDQYCVYDSHALTAFTSCSRKLSAAAPVYLAETAPPKWRGAFTTGFQLFLSIGNLAANLVNYGTSRIPTWGWRLSLGLAAAPAAVILAGALLIPDTPSSLLVRGRAEEARAALRRVRGPKADVDAELEDVSRAVEAARAHEQGAFRRILRREHRHHLAMAVAIPLFQQLTGVLVIAFFSPVLFQTAGFRRDGALMGAVILGAVNLGSTLASAFTVDRCGRRPLLLTGGLVMIVCQVGVAWIMGSQIGRDGEEAMARPYSLAVLALTCVFSAAFGWSWGPLTWVIPGEIFPVEIRSAGQGISVAVNLGATFLLTQTFLSMLCALKYATFIYYAAWVAVMTAFVVAFLPETKGVPLEAMGAVWERHWYWGRFVQPPAKIAQDP</sequence>
<keyword evidence="8 10" id="KW-0472">Membrane</keyword>
<dbReference type="Pfam" id="PF00083">
    <property type="entry name" value="Sugar_tr"/>
    <property type="match status" value="1"/>
</dbReference>
<dbReference type="OrthoDB" id="5296287at2759"/>
<comment type="subcellular location">
    <subcellularLocation>
        <location evidence="1">Membrane</location>
        <topology evidence="1">Multi-pass membrane protein</topology>
    </subcellularLocation>
</comment>
<dbReference type="SUPFAM" id="SSF103473">
    <property type="entry name" value="MFS general substrate transporter"/>
    <property type="match status" value="1"/>
</dbReference>
<gene>
    <name evidence="12" type="ORF">HU200_032107</name>
</gene>
<comment type="similarity">
    <text evidence="2 9">Belongs to the major facilitator superfamily. Sugar transporter (TC 2.A.1.1) family.</text>
</comment>
<dbReference type="PANTHER" id="PTHR23500:SF44">
    <property type="entry name" value="SUGAR TRANSPORT PROTEIN 5"/>
    <property type="match status" value="1"/>
</dbReference>
<organism evidence="12 13">
    <name type="scientific">Digitaria exilis</name>
    <dbReference type="NCBI Taxonomy" id="1010633"/>
    <lineage>
        <taxon>Eukaryota</taxon>
        <taxon>Viridiplantae</taxon>
        <taxon>Streptophyta</taxon>
        <taxon>Embryophyta</taxon>
        <taxon>Tracheophyta</taxon>
        <taxon>Spermatophyta</taxon>
        <taxon>Magnoliopsida</taxon>
        <taxon>Liliopsida</taxon>
        <taxon>Poales</taxon>
        <taxon>Poaceae</taxon>
        <taxon>PACMAD clade</taxon>
        <taxon>Panicoideae</taxon>
        <taxon>Panicodae</taxon>
        <taxon>Paniceae</taxon>
        <taxon>Anthephorinae</taxon>
        <taxon>Digitaria</taxon>
    </lineage>
</organism>
<feature type="transmembrane region" description="Helical" evidence="10">
    <location>
        <begin position="332"/>
        <end position="354"/>
    </location>
</feature>
<dbReference type="InterPro" id="IPR005828">
    <property type="entry name" value="MFS_sugar_transport-like"/>
</dbReference>
<evidence type="ECO:0000256" key="2">
    <source>
        <dbReference type="ARBA" id="ARBA00010992"/>
    </source>
</evidence>
<evidence type="ECO:0000313" key="12">
    <source>
        <dbReference type="EMBL" id="KAF8703312.1"/>
    </source>
</evidence>
<reference evidence="12" key="1">
    <citation type="submission" date="2020-07" db="EMBL/GenBank/DDBJ databases">
        <title>Genome sequence and genetic diversity analysis of an under-domesticated orphan crop, white fonio (Digitaria exilis).</title>
        <authorList>
            <person name="Bennetzen J.L."/>
            <person name="Chen S."/>
            <person name="Ma X."/>
            <person name="Wang X."/>
            <person name="Yssel A.E.J."/>
            <person name="Chaluvadi S.R."/>
            <person name="Johnson M."/>
            <person name="Gangashetty P."/>
            <person name="Hamidou F."/>
            <person name="Sanogo M.D."/>
            <person name="Zwaenepoel A."/>
            <person name="Wallace J."/>
            <person name="Van De Peer Y."/>
            <person name="Van Deynze A."/>
        </authorList>
    </citation>
    <scope>NUCLEOTIDE SEQUENCE</scope>
    <source>
        <tissue evidence="12">Leaves</tissue>
    </source>
</reference>
<dbReference type="InterPro" id="IPR044778">
    <property type="entry name" value="MFS_STP/MST-like_plant"/>
</dbReference>
<accession>A0A835BN64</accession>
<dbReference type="PROSITE" id="PS50850">
    <property type="entry name" value="MFS"/>
    <property type="match status" value="1"/>
</dbReference>
<dbReference type="PANTHER" id="PTHR23500">
    <property type="entry name" value="SOLUTE CARRIER FAMILY 2, FACILITATED GLUCOSE TRANSPORTER"/>
    <property type="match status" value="1"/>
</dbReference>
<keyword evidence="3 9" id="KW-0813">Transport</keyword>
<dbReference type="Gene3D" id="1.20.1250.20">
    <property type="entry name" value="MFS general substrate transporter like domains"/>
    <property type="match status" value="1"/>
</dbReference>
<evidence type="ECO:0000256" key="4">
    <source>
        <dbReference type="ARBA" id="ARBA00022597"/>
    </source>
</evidence>
<keyword evidence="5 10" id="KW-0812">Transmembrane</keyword>
<feature type="domain" description="Major facilitator superfamily (MFS) profile" evidence="11">
    <location>
        <begin position="1"/>
        <end position="420"/>
    </location>
</feature>
<comment type="caution">
    <text evidence="12">The sequence shown here is derived from an EMBL/GenBank/DDBJ whole genome shotgun (WGS) entry which is preliminary data.</text>
</comment>
<keyword evidence="13" id="KW-1185">Reference proteome</keyword>
<feature type="transmembrane region" description="Helical" evidence="10">
    <location>
        <begin position="227"/>
        <end position="251"/>
    </location>
</feature>
<feature type="transmembrane region" description="Helical" evidence="10">
    <location>
        <begin position="366"/>
        <end position="386"/>
    </location>
</feature>
<dbReference type="PRINTS" id="PR00171">
    <property type="entry name" value="SUGRTRNSPORT"/>
</dbReference>
<keyword evidence="7 10" id="KW-1133">Transmembrane helix</keyword>
<evidence type="ECO:0000256" key="8">
    <source>
        <dbReference type="ARBA" id="ARBA00023136"/>
    </source>
</evidence>
<keyword evidence="4" id="KW-0762">Sugar transport</keyword>
<dbReference type="InterPro" id="IPR036259">
    <property type="entry name" value="MFS_trans_sf"/>
</dbReference>
<evidence type="ECO:0000256" key="6">
    <source>
        <dbReference type="ARBA" id="ARBA00022847"/>
    </source>
</evidence>
<proteinExistence type="inferred from homology"/>
<evidence type="ECO:0000313" key="13">
    <source>
        <dbReference type="Proteomes" id="UP000636709"/>
    </source>
</evidence>
<feature type="transmembrane region" description="Helical" evidence="10">
    <location>
        <begin position="140"/>
        <end position="163"/>
    </location>
</feature>
<dbReference type="FunFam" id="1.20.1250.20:FF:000931">
    <property type="entry name" value="Sugar transport protein 3"/>
    <property type="match status" value="1"/>
</dbReference>
<dbReference type="AlphaFoldDB" id="A0A835BN64"/>
<feature type="transmembrane region" description="Helical" evidence="10">
    <location>
        <begin position="20"/>
        <end position="38"/>
    </location>
</feature>
<feature type="transmembrane region" description="Helical" evidence="10">
    <location>
        <begin position="398"/>
        <end position="417"/>
    </location>
</feature>
<protein>
    <recommendedName>
        <fullName evidence="11">Major facilitator superfamily (MFS) profile domain-containing protein</fullName>
    </recommendedName>
</protein>
<feature type="transmembrane region" description="Helical" evidence="10">
    <location>
        <begin position="116"/>
        <end position="134"/>
    </location>
</feature>
<dbReference type="NCBIfam" id="TIGR00879">
    <property type="entry name" value="SP"/>
    <property type="match status" value="1"/>
</dbReference>
<dbReference type="InterPro" id="IPR003663">
    <property type="entry name" value="Sugar/inositol_transpt"/>
</dbReference>
<dbReference type="GO" id="GO:0016020">
    <property type="term" value="C:membrane"/>
    <property type="evidence" value="ECO:0007669"/>
    <property type="project" value="UniProtKB-SubCell"/>
</dbReference>
<dbReference type="InterPro" id="IPR020846">
    <property type="entry name" value="MFS_dom"/>
</dbReference>
<evidence type="ECO:0000256" key="3">
    <source>
        <dbReference type="ARBA" id="ARBA00022448"/>
    </source>
</evidence>